<protein>
    <recommendedName>
        <fullName evidence="10">FAM69 N-terminal domain-containing protein</fullName>
    </recommendedName>
</protein>
<dbReference type="InterPro" id="IPR022049">
    <property type="entry name" value="FAM69_kinase_dom"/>
</dbReference>
<organism evidence="11 12">
    <name type="scientific">Ridgeia piscesae</name>
    <name type="common">Tubeworm</name>
    <dbReference type="NCBI Taxonomy" id="27915"/>
    <lineage>
        <taxon>Eukaryota</taxon>
        <taxon>Metazoa</taxon>
        <taxon>Spiralia</taxon>
        <taxon>Lophotrochozoa</taxon>
        <taxon>Annelida</taxon>
        <taxon>Polychaeta</taxon>
        <taxon>Sedentaria</taxon>
        <taxon>Canalipalpata</taxon>
        <taxon>Sabellida</taxon>
        <taxon>Siboglinidae</taxon>
        <taxon>Ridgeia</taxon>
    </lineage>
</organism>
<evidence type="ECO:0000256" key="3">
    <source>
        <dbReference type="ARBA" id="ARBA00022692"/>
    </source>
</evidence>
<keyword evidence="8" id="KW-1015">Disulfide bond</keyword>
<feature type="transmembrane region" description="Helical" evidence="9">
    <location>
        <begin position="21"/>
        <end position="42"/>
    </location>
</feature>
<evidence type="ECO:0000313" key="11">
    <source>
        <dbReference type="EMBL" id="KAK2188463.1"/>
    </source>
</evidence>
<dbReference type="Pfam" id="PF12260">
    <property type="entry name" value="PIP49_C"/>
    <property type="match status" value="1"/>
</dbReference>
<keyword evidence="4" id="KW-0256">Endoplasmic reticulum</keyword>
<dbReference type="PANTHER" id="PTHR21093">
    <property type="entry name" value="DIVERGENT PROTEIN KINASE DOMAIN 1C-RELATED"/>
    <property type="match status" value="1"/>
</dbReference>
<keyword evidence="5" id="KW-0735">Signal-anchor</keyword>
<name>A0AAD9UGC8_RIDPI</name>
<dbReference type="Pfam" id="PF14875">
    <property type="entry name" value="PIP49_N"/>
    <property type="match status" value="1"/>
</dbReference>
<evidence type="ECO:0000259" key="10">
    <source>
        <dbReference type="SMART" id="SM01299"/>
    </source>
</evidence>
<evidence type="ECO:0000313" key="12">
    <source>
        <dbReference type="Proteomes" id="UP001209878"/>
    </source>
</evidence>
<comment type="similarity">
    <text evidence="2">Belongs to the DIPK family.</text>
</comment>
<evidence type="ECO:0000256" key="6">
    <source>
        <dbReference type="ARBA" id="ARBA00022989"/>
    </source>
</evidence>
<keyword evidence="3 9" id="KW-0812">Transmembrane</keyword>
<dbReference type="AlphaFoldDB" id="A0AAD9UGC8"/>
<keyword evidence="6 9" id="KW-1133">Transmembrane helix</keyword>
<proteinExistence type="inferred from homology"/>
<evidence type="ECO:0000256" key="2">
    <source>
        <dbReference type="ARBA" id="ARBA00006338"/>
    </source>
</evidence>
<evidence type="ECO:0000256" key="9">
    <source>
        <dbReference type="SAM" id="Phobius"/>
    </source>
</evidence>
<reference evidence="11" key="1">
    <citation type="journal article" date="2023" name="Mol. Biol. Evol.">
        <title>Third-Generation Sequencing Reveals the Adaptive Role of the Epigenome in Three Deep-Sea Polychaetes.</title>
        <authorList>
            <person name="Perez M."/>
            <person name="Aroh O."/>
            <person name="Sun Y."/>
            <person name="Lan Y."/>
            <person name="Juniper S.K."/>
            <person name="Young C.R."/>
            <person name="Angers B."/>
            <person name="Qian P.Y."/>
        </authorList>
    </citation>
    <scope>NUCLEOTIDE SEQUENCE</scope>
    <source>
        <strain evidence="11">R07B-5</strain>
    </source>
</reference>
<evidence type="ECO:0000256" key="4">
    <source>
        <dbReference type="ARBA" id="ARBA00022824"/>
    </source>
</evidence>
<accession>A0AAD9UGC8</accession>
<evidence type="ECO:0000256" key="7">
    <source>
        <dbReference type="ARBA" id="ARBA00023136"/>
    </source>
</evidence>
<keyword evidence="12" id="KW-1185">Reference proteome</keyword>
<dbReference type="PANTHER" id="PTHR21093:SF6">
    <property type="entry name" value="EF-HAND DOMAIN-CONTAINING PROTEIN"/>
    <property type="match status" value="1"/>
</dbReference>
<feature type="domain" description="FAM69 N-terminal" evidence="10">
    <location>
        <begin position="17"/>
        <end position="157"/>
    </location>
</feature>
<evidence type="ECO:0000256" key="5">
    <source>
        <dbReference type="ARBA" id="ARBA00022968"/>
    </source>
</evidence>
<dbReference type="EMBL" id="JAODUO010000131">
    <property type="protein sequence ID" value="KAK2188463.1"/>
    <property type="molecule type" value="Genomic_DNA"/>
</dbReference>
<evidence type="ECO:0000256" key="8">
    <source>
        <dbReference type="ARBA" id="ARBA00023157"/>
    </source>
</evidence>
<gene>
    <name evidence="11" type="ORF">NP493_131g01028</name>
</gene>
<evidence type="ECO:0000256" key="1">
    <source>
        <dbReference type="ARBA" id="ARBA00004648"/>
    </source>
</evidence>
<dbReference type="Proteomes" id="UP001209878">
    <property type="component" value="Unassembled WGS sequence"/>
</dbReference>
<keyword evidence="7 9" id="KW-0472">Membrane</keyword>
<dbReference type="GO" id="GO:0005789">
    <property type="term" value="C:endoplasmic reticulum membrane"/>
    <property type="evidence" value="ECO:0007669"/>
    <property type="project" value="UniProtKB-SubCell"/>
</dbReference>
<dbReference type="InterPro" id="IPR029244">
    <property type="entry name" value="FAM69_N"/>
</dbReference>
<comment type="subcellular location">
    <subcellularLocation>
        <location evidence="1">Endoplasmic reticulum membrane</location>
        <topology evidence="1">Single-pass type II membrane protein</topology>
    </subcellularLocation>
</comment>
<dbReference type="SMART" id="SM01299">
    <property type="entry name" value="PIP49_N"/>
    <property type="match status" value="1"/>
</dbReference>
<comment type="caution">
    <text evidence="11">The sequence shown here is derived from an EMBL/GenBank/DDBJ whole genome shotgun (WGS) entry which is preliminary data.</text>
</comment>
<sequence>MLRRKADFQIFWRRHVNRPKYFHLGAAVLSTLVLFLLLPYLYQAISDHALGRHITNRVCEQYKAGLISGKLCDNLCNLRDISLRSFIIQSNGCRAVDLGETFVRVPYDYFLGETLPMYGTPEQGTRLEQFQRMVDGFLQAKLDIGDHSKLRDYIINLGDVNNDAKLSLAEAKTIWSLLQQNEFFVAVIFRAESHIPSVVDFCGAIYRTEYVNYTKLYEPDNIAMHRRWFGPRFPKWAARAKVVLGLLEFTMEAYQHGSDGSFYMCSTNSTNVGFTDAHDVKLLDTSKLLSHQDLRAFVGGKTCATSADCSYTPHCTTRCDTRAHTCTAELERPNLHLVCRIARPYILKNAPSDLHGSLLRILARCSELSAHLTGVELQHSLVLNDFKSLLWKAIM</sequence>